<dbReference type="PANTHER" id="PTHR35369:SF2">
    <property type="entry name" value="BLR3025 PROTEIN"/>
    <property type="match status" value="1"/>
</dbReference>
<dbReference type="CDD" id="cd03468">
    <property type="entry name" value="PolY_like"/>
    <property type="match status" value="1"/>
</dbReference>
<dbReference type="Proteomes" id="UP000480222">
    <property type="component" value="Unassembled WGS sequence"/>
</dbReference>
<organism evidence="4 5">
    <name type="scientific">Corynebacterium diphtheriae</name>
    <dbReference type="NCBI Taxonomy" id="1717"/>
    <lineage>
        <taxon>Bacteria</taxon>
        <taxon>Bacillati</taxon>
        <taxon>Actinomycetota</taxon>
        <taxon>Actinomycetes</taxon>
        <taxon>Mycobacteriales</taxon>
        <taxon>Corynebacteriaceae</taxon>
        <taxon>Corynebacterium</taxon>
    </lineage>
</organism>
<dbReference type="Pfam" id="PF00817">
    <property type="entry name" value="IMS"/>
    <property type="match status" value="1"/>
</dbReference>
<dbReference type="Gene3D" id="3.30.70.270">
    <property type="match status" value="1"/>
</dbReference>
<dbReference type="AlphaFoldDB" id="A0A6J4WB71"/>
<evidence type="ECO:0000313" key="5">
    <source>
        <dbReference type="Proteomes" id="UP000480222"/>
    </source>
</evidence>
<dbReference type="EMBL" id="CADDAV010000009">
    <property type="protein sequence ID" value="CAB0590329.1"/>
    <property type="molecule type" value="Genomic_DNA"/>
</dbReference>
<dbReference type="PANTHER" id="PTHR35369">
    <property type="entry name" value="BLR3025 PROTEIN-RELATED"/>
    <property type="match status" value="1"/>
</dbReference>
<dbReference type="PROSITE" id="PS50173">
    <property type="entry name" value="UMUC"/>
    <property type="match status" value="1"/>
</dbReference>
<dbReference type="InterPro" id="IPR043502">
    <property type="entry name" value="DNA/RNA_pol_sf"/>
</dbReference>
<dbReference type="RefSeq" id="WP_072564688.1">
    <property type="nucleotide sequence ID" value="NZ_CP040521.1"/>
</dbReference>
<protein>
    <submittedName>
        <fullName evidence="4">DNA polymerase Y family protein</fullName>
    </submittedName>
</protein>
<comment type="caution">
    <text evidence="4">The sequence shown here is derived from an EMBL/GenBank/DDBJ whole genome shotgun (WGS) entry which is preliminary data.</text>
</comment>
<proteinExistence type="inferred from homology"/>
<comment type="similarity">
    <text evidence="1">Belongs to the DNA polymerase type-Y family.</text>
</comment>
<accession>A0A6J4WB71</accession>
<dbReference type="SUPFAM" id="SSF56672">
    <property type="entry name" value="DNA/RNA polymerases"/>
    <property type="match status" value="1"/>
</dbReference>
<name>A0A6J4WB71_CORDP</name>
<dbReference type="GO" id="GO:0006281">
    <property type="term" value="P:DNA repair"/>
    <property type="evidence" value="ECO:0007669"/>
    <property type="project" value="InterPro"/>
</dbReference>
<keyword evidence="2" id="KW-0227">DNA damage</keyword>
<dbReference type="InterPro" id="IPR043128">
    <property type="entry name" value="Rev_trsase/Diguanyl_cyclase"/>
</dbReference>
<evidence type="ECO:0000256" key="1">
    <source>
        <dbReference type="ARBA" id="ARBA00010945"/>
    </source>
</evidence>
<reference evidence="4 5" key="1">
    <citation type="submission" date="2020-02" db="EMBL/GenBank/DDBJ databases">
        <authorList>
            <person name="Brisse S."/>
        </authorList>
    </citation>
    <scope>NUCLEOTIDE SEQUENCE [LARGE SCALE GENOMIC DNA]</scope>
    <source>
        <strain evidence="4">CIP107547</strain>
    </source>
</reference>
<comment type="function">
    <text evidence="3">Poorly processive, error-prone DNA polymerase involved in untargeted mutagenesis. Copies undamaged DNA at stalled replication forks, which arise in vivo from mismatched or misaligned primer ends. These misaligned primers can be extended by PolIV. Exhibits no 3'-5' exonuclease (proofreading) activity. May be involved in translesional synthesis, in conjunction with the beta clamp from PolIII.</text>
</comment>
<evidence type="ECO:0000256" key="3">
    <source>
        <dbReference type="ARBA" id="ARBA00025589"/>
    </source>
</evidence>
<sequence>MRALALWFPDWPVQAAYSDGIVQGHRAVMIVDQRRVMVCNARARKAGIRRGMLVKHALALDENVTMVPYSPERDTRVFERIVRDIDQVAANVEIARPGIVLIDVQGAAAFHGSEEKTTEKIMDVTSKSGMESFVGIADDIPTAIIAARRNAVVPRDGSARYLDSQPTELLRVEEALECDPDTVAHLQTCGLTTLGDIARISLRDITTRFGPRGHHCWTIATAQTQRTMSTPTSEIDHSVNITPEDPITRIDEASFLARSLAAQLHTQLHNAGLTCHRIKIIAVIGNQAHERTWRTRGDLSDHAISDRVRWQLEAWLASVPEGIDDSVGIVQLTLRPYECMRPSQPQLWGTNKSDEESEQRMIARVQALVGPEFFVAPFQKGGRGSTGCVGWAPVGERRYADERVWNAALPAPLPVIVDTEDIKLTDARGNAVTITATMQLSREPERFHYGRDVYTVVNWAGPWPVDDAWWQHEYSGMRARLQIVAEKDTAAQAWVVAWEEEHGRWLAEGRYE</sequence>
<evidence type="ECO:0000313" key="4">
    <source>
        <dbReference type="EMBL" id="CAB0590329.1"/>
    </source>
</evidence>
<evidence type="ECO:0000256" key="2">
    <source>
        <dbReference type="ARBA" id="ARBA00022763"/>
    </source>
</evidence>
<gene>
    <name evidence="4" type="ORF">CIP107547_00718</name>
</gene>
<dbReference type="Gene3D" id="3.40.1170.60">
    <property type="match status" value="1"/>
</dbReference>
<dbReference type="InterPro" id="IPR050356">
    <property type="entry name" value="SulA_CellDiv_inhibitor"/>
</dbReference>
<dbReference type="InterPro" id="IPR001126">
    <property type="entry name" value="UmuC"/>
</dbReference>